<sequence length="335" mass="39102">IRMSSKIAKEIVDIAERDLQDNLNLLILKDGFVNSIKKKADQICFIRHEKRIYGRSTKPRDKLIIYQVESEELKEKYWDLISAYNKFIKDNEKSNKDIKKLNNQIEKTVTKKEIKAIEREIRKYLENIKNIRKEKDKTKENLNDLFQNAKDGLIELKKFKNRTDFEDLITKVQISKVKPIDLTKEQFNSLFLAFKSIKYMAPPTDTAIPVGASILENTLIKEIGLRISDNNDDFDAPIDTIRKTTELLFDEKKNALLEEETENLKDAIANIKIDTGEIIDLSSEILGTIDITDETLELRQVKQMIDNVLTFSDIDSIDSYHDVFDYFLETYFQDD</sequence>
<dbReference type="AlphaFoldDB" id="X1GU48"/>
<keyword evidence="1" id="KW-0175">Coiled coil</keyword>
<comment type="caution">
    <text evidence="2">The sequence shown here is derived from an EMBL/GenBank/DDBJ whole genome shotgun (WGS) entry which is preliminary data.</text>
</comment>
<evidence type="ECO:0000256" key="1">
    <source>
        <dbReference type="SAM" id="Coils"/>
    </source>
</evidence>
<feature type="non-terminal residue" evidence="2">
    <location>
        <position position="1"/>
    </location>
</feature>
<dbReference type="EMBL" id="BARU01009398">
    <property type="protein sequence ID" value="GAH36513.1"/>
    <property type="molecule type" value="Genomic_DNA"/>
</dbReference>
<protein>
    <submittedName>
        <fullName evidence="2">Uncharacterized protein</fullName>
    </submittedName>
</protein>
<reference evidence="2" key="1">
    <citation type="journal article" date="2014" name="Front. Microbiol.">
        <title>High frequency of phylogenetically diverse reductive dehalogenase-homologous genes in deep subseafloor sedimentary metagenomes.</title>
        <authorList>
            <person name="Kawai M."/>
            <person name="Futagami T."/>
            <person name="Toyoda A."/>
            <person name="Takaki Y."/>
            <person name="Nishi S."/>
            <person name="Hori S."/>
            <person name="Arai W."/>
            <person name="Tsubouchi T."/>
            <person name="Morono Y."/>
            <person name="Uchiyama I."/>
            <person name="Ito T."/>
            <person name="Fujiyama A."/>
            <person name="Inagaki F."/>
            <person name="Takami H."/>
        </authorList>
    </citation>
    <scope>NUCLEOTIDE SEQUENCE</scope>
    <source>
        <strain evidence="2">Expedition CK06-06</strain>
    </source>
</reference>
<accession>X1GU48</accession>
<evidence type="ECO:0000313" key="2">
    <source>
        <dbReference type="EMBL" id="GAH36513.1"/>
    </source>
</evidence>
<organism evidence="2">
    <name type="scientific">marine sediment metagenome</name>
    <dbReference type="NCBI Taxonomy" id="412755"/>
    <lineage>
        <taxon>unclassified sequences</taxon>
        <taxon>metagenomes</taxon>
        <taxon>ecological metagenomes</taxon>
    </lineage>
</organism>
<feature type="coiled-coil region" evidence="1">
    <location>
        <begin position="84"/>
        <end position="148"/>
    </location>
</feature>
<gene>
    <name evidence="2" type="ORF">S03H2_18144</name>
</gene>
<feature type="non-terminal residue" evidence="2">
    <location>
        <position position="335"/>
    </location>
</feature>
<name>X1GU48_9ZZZZ</name>
<proteinExistence type="predicted"/>